<evidence type="ECO:0000313" key="2">
    <source>
        <dbReference type="EMBL" id="JAI16967.1"/>
    </source>
</evidence>
<dbReference type="SMART" id="SM00587">
    <property type="entry name" value="CHK"/>
    <property type="match status" value="1"/>
</dbReference>
<protein>
    <submittedName>
        <fullName evidence="2">Putative juvenile hormone-inducible protein</fullName>
    </submittedName>
</protein>
<dbReference type="InterPro" id="IPR011009">
    <property type="entry name" value="Kinase-like_dom_sf"/>
</dbReference>
<dbReference type="InterPro" id="IPR015897">
    <property type="entry name" value="CHK_kinase-like"/>
</dbReference>
<organism evidence="2">
    <name type="scientific">Tabanus bromius</name>
    <name type="common">Band-eyed brown horse fly</name>
    <dbReference type="NCBI Taxonomy" id="304241"/>
    <lineage>
        <taxon>Eukaryota</taxon>
        <taxon>Metazoa</taxon>
        <taxon>Ecdysozoa</taxon>
        <taxon>Arthropoda</taxon>
        <taxon>Hexapoda</taxon>
        <taxon>Insecta</taxon>
        <taxon>Pterygota</taxon>
        <taxon>Neoptera</taxon>
        <taxon>Endopterygota</taxon>
        <taxon>Diptera</taxon>
        <taxon>Brachycera</taxon>
        <taxon>Tabanomorpha</taxon>
        <taxon>Tabanoidea</taxon>
        <taxon>Tabanidae</taxon>
        <taxon>Tabanus</taxon>
    </lineage>
</organism>
<dbReference type="Gene3D" id="3.90.1200.10">
    <property type="match status" value="1"/>
</dbReference>
<dbReference type="SUPFAM" id="SSF56112">
    <property type="entry name" value="Protein kinase-like (PK-like)"/>
    <property type="match status" value="1"/>
</dbReference>
<proteinExistence type="evidence at transcript level"/>
<dbReference type="AlphaFoldDB" id="A0A0K8TRH4"/>
<dbReference type="InterPro" id="IPR004119">
    <property type="entry name" value="EcKL"/>
</dbReference>
<feature type="domain" description="CHK kinase-like" evidence="1">
    <location>
        <begin position="136"/>
        <end position="333"/>
    </location>
</feature>
<name>A0A0K8TRH4_TABBR</name>
<evidence type="ECO:0000259" key="1">
    <source>
        <dbReference type="SMART" id="SM00587"/>
    </source>
</evidence>
<dbReference type="EMBL" id="GDAI01000636">
    <property type="protein sequence ID" value="JAI16967.1"/>
    <property type="molecule type" value="mRNA"/>
</dbReference>
<sequence>LPNDNIKNGLKNIIENKFNLKNYSIKIESGSAKGDNYIGIVYRALVTPIEYKNQTKHVGSQSKTISIIIKVPPENAARREQFFARPCFLREALVYDEILPMWTKFQESKGIVPQEDGFYEFSECYKCLTDDMYEGIFLRDLKKDGFAMHNRLNSATKEHILLAMRALGKYHALSFAAKDQCPELLEPYKDMIDIFSSRPEEPQLIEYFGTLVDRTKEALSGEKDKKLLEAVENYLDNYTFLDIFKHLVLRKNAEPYAVLCHGDCWNNNMLFKHDEGGKPLEIRLIDWQICRYSSPVLDLMYYIFSCTSKEVRAKNYPLFMDTYYKSLTDFLKKLGSDPEKVFPRRAFDDQLMTFGAFGFLMAMMLLPIISSEVEDIPDLDELAEQLNDGCLDTKTAFNAHKTEHIYKKKIREVVQDVFELGYLKRIENLRTE</sequence>
<reference evidence="2" key="1">
    <citation type="journal article" date="2015" name="Insect Biochem. Mol. Biol.">
        <title>An insight into the sialome of the horse fly, Tabanus bromius.</title>
        <authorList>
            <person name="Ribeiro J.M."/>
            <person name="Kazimirova M."/>
            <person name="Takac P."/>
            <person name="Andersen J.F."/>
            <person name="Francischetti I.M."/>
        </authorList>
    </citation>
    <scope>NUCLEOTIDE SEQUENCE</scope>
</reference>
<accession>A0A0K8TRH4</accession>
<dbReference type="Pfam" id="PF02958">
    <property type="entry name" value="EcKL"/>
    <property type="match status" value="1"/>
</dbReference>
<dbReference type="PANTHER" id="PTHR11012:SF54">
    <property type="entry name" value="CHK KINASE-LIKE DOMAIN-CONTAINING PROTEIN"/>
    <property type="match status" value="1"/>
</dbReference>
<feature type="non-terminal residue" evidence="2">
    <location>
        <position position="1"/>
    </location>
</feature>
<dbReference type="PANTHER" id="PTHR11012">
    <property type="entry name" value="PROTEIN KINASE-LIKE DOMAIN-CONTAINING"/>
    <property type="match status" value="1"/>
</dbReference>